<dbReference type="EMBL" id="CM051395">
    <property type="protein sequence ID" value="KAJ4724455.1"/>
    <property type="molecule type" value="Genomic_DNA"/>
</dbReference>
<gene>
    <name evidence="1" type="ORF">OWV82_003447</name>
</gene>
<organism evidence="1 2">
    <name type="scientific">Melia azedarach</name>
    <name type="common">Chinaberry tree</name>
    <dbReference type="NCBI Taxonomy" id="155640"/>
    <lineage>
        <taxon>Eukaryota</taxon>
        <taxon>Viridiplantae</taxon>
        <taxon>Streptophyta</taxon>
        <taxon>Embryophyta</taxon>
        <taxon>Tracheophyta</taxon>
        <taxon>Spermatophyta</taxon>
        <taxon>Magnoliopsida</taxon>
        <taxon>eudicotyledons</taxon>
        <taxon>Gunneridae</taxon>
        <taxon>Pentapetalae</taxon>
        <taxon>rosids</taxon>
        <taxon>malvids</taxon>
        <taxon>Sapindales</taxon>
        <taxon>Meliaceae</taxon>
        <taxon>Melia</taxon>
    </lineage>
</organism>
<proteinExistence type="predicted"/>
<reference evidence="1 2" key="1">
    <citation type="journal article" date="2023" name="Science">
        <title>Complex scaffold remodeling in plant triterpene biosynthesis.</title>
        <authorList>
            <person name="De La Pena R."/>
            <person name="Hodgson H."/>
            <person name="Liu J.C."/>
            <person name="Stephenson M.J."/>
            <person name="Martin A.C."/>
            <person name="Owen C."/>
            <person name="Harkess A."/>
            <person name="Leebens-Mack J."/>
            <person name="Jimenez L.E."/>
            <person name="Osbourn A."/>
            <person name="Sattely E.S."/>
        </authorList>
    </citation>
    <scope>NUCLEOTIDE SEQUENCE [LARGE SCALE GENOMIC DNA]</scope>
    <source>
        <strain evidence="2">cv. JPN11</strain>
        <tissue evidence="1">Leaf</tissue>
    </source>
</reference>
<sequence>MEQRHMWRFTRTLLQNLSPKTPTRSFSTSLFSESNYRKHEQQQKQRLLWLIFTRDISGSASCPSLSIWRRKKEMSKEGLIAAKELKRLQSHPVRLDRFIKSSVSRLLKSDLVAVLAEFQRQDQVFLCMKLYDVIHKEIWYRPDMFFYRDMLMMLARNKRVDEAKLVWEDLRREEVLFDQHTFGDIIRVFLDNELPSEAMDIYNEMRKSPDCPISLPFRVILKGLLPYPELREKVKDDFLELFPDMIVYDPPEDLFEDQEWRRESEEE</sequence>
<name>A0ACC1YPD3_MELAZ</name>
<dbReference type="Proteomes" id="UP001164539">
    <property type="component" value="Chromosome 2"/>
</dbReference>
<accession>A0ACC1YPD3</accession>
<protein>
    <submittedName>
        <fullName evidence="1">Pentatricopeptide repeat-containing protein</fullName>
    </submittedName>
</protein>
<keyword evidence="2" id="KW-1185">Reference proteome</keyword>
<evidence type="ECO:0000313" key="1">
    <source>
        <dbReference type="EMBL" id="KAJ4724455.1"/>
    </source>
</evidence>
<evidence type="ECO:0000313" key="2">
    <source>
        <dbReference type="Proteomes" id="UP001164539"/>
    </source>
</evidence>
<comment type="caution">
    <text evidence="1">The sequence shown here is derived from an EMBL/GenBank/DDBJ whole genome shotgun (WGS) entry which is preliminary data.</text>
</comment>